<keyword evidence="4" id="KW-0410">Iron transport</keyword>
<evidence type="ECO:0000256" key="6">
    <source>
        <dbReference type="ARBA" id="ARBA00023004"/>
    </source>
</evidence>
<evidence type="ECO:0000256" key="11">
    <source>
        <dbReference type="PROSITE-ProRule" id="PRU01360"/>
    </source>
</evidence>
<keyword evidence="8 12" id="KW-0798">TonB box</keyword>
<evidence type="ECO:0000256" key="2">
    <source>
        <dbReference type="ARBA" id="ARBA00022448"/>
    </source>
</evidence>
<keyword evidence="3 11" id="KW-1134">Transmembrane beta strand</keyword>
<keyword evidence="10 11" id="KW-0998">Cell outer membrane</keyword>
<organism evidence="15 16">
    <name type="scientific">Prevotella koreensis</name>
    <dbReference type="NCBI Taxonomy" id="2490854"/>
    <lineage>
        <taxon>Bacteria</taxon>
        <taxon>Pseudomonadati</taxon>
        <taxon>Bacteroidota</taxon>
        <taxon>Bacteroidia</taxon>
        <taxon>Bacteroidales</taxon>
        <taxon>Prevotellaceae</taxon>
        <taxon>Prevotella</taxon>
    </lineage>
</organism>
<evidence type="ECO:0000259" key="14">
    <source>
        <dbReference type="Pfam" id="PF07715"/>
    </source>
</evidence>
<evidence type="ECO:0000256" key="3">
    <source>
        <dbReference type="ARBA" id="ARBA00022452"/>
    </source>
</evidence>
<dbReference type="GO" id="GO:0006826">
    <property type="term" value="P:iron ion transport"/>
    <property type="evidence" value="ECO:0007669"/>
    <property type="project" value="UniProtKB-KW"/>
</dbReference>
<dbReference type="PROSITE" id="PS52016">
    <property type="entry name" value="TONB_DEPENDENT_REC_3"/>
    <property type="match status" value="1"/>
</dbReference>
<dbReference type="EMBL" id="RYYU01000002">
    <property type="protein sequence ID" value="RUL57465.1"/>
    <property type="molecule type" value="Genomic_DNA"/>
</dbReference>
<dbReference type="AlphaFoldDB" id="A0A432LGW1"/>
<evidence type="ECO:0000313" key="15">
    <source>
        <dbReference type="EMBL" id="RUL57465.1"/>
    </source>
</evidence>
<name>A0A432LGW1_9BACT</name>
<dbReference type="SUPFAM" id="SSF56935">
    <property type="entry name" value="Porins"/>
    <property type="match status" value="1"/>
</dbReference>
<keyword evidence="6" id="KW-0408">Iron</keyword>
<comment type="subcellular location">
    <subcellularLocation>
        <location evidence="1 11">Cell outer membrane</location>
        <topology evidence="1 11">Multi-pass membrane protein</topology>
    </subcellularLocation>
</comment>
<evidence type="ECO:0000256" key="5">
    <source>
        <dbReference type="ARBA" id="ARBA00022692"/>
    </source>
</evidence>
<evidence type="ECO:0000256" key="1">
    <source>
        <dbReference type="ARBA" id="ARBA00004571"/>
    </source>
</evidence>
<keyword evidence="9 11" id="KW-0472">Membrane</keyword>
<feature type="domain" description="TonB-dependent receptor-like beta-barrel" evidence="13">
    <location>
        <begin position="214"/>
        <end position="757"/>
    </location>
</feature>
<keyword evidence="16" id="KW-1185">Reference proteome</keyword>
<dbReference type="GO" id="GO:0009279">
    <property type="term" value="C:cell outer membrane"/>
    <property type="evidence" value="ECO:0007669"/>
    <property type="project" value="UniProtKB-SubCell"/>
</dbReference>
<evidence type="ECO:0000256" key="10">
    <source>
        <dbReference type="ARBA" id="ARBA00023237"/>
    </source>
</evidence>
<gene>
    <name evidence="15" type="ORF">EHV08_11355</name>
</gene>
<dbReference type="PANTHER" id="PTHR32552:SF81">
    <property type="entry name" value="TONB-DEPENDENT OUTER MEMBRANE RECEPTOR"/>
    <property type="match status" value="1"/>
</dbReference>
<keyword evidence="5 11" id="KW-0812">Transmembrane</keyword>
<feature type="domain" description="TonB-dependent receptor plug" evidence="14">
    <location>
        <begin position="45"/>
        <end position="148"/>
    </location>
</feature>
<dbReference type="InterPro" id="IPR000531">
    <property type="entry name" value="Beta-barrel_TonB"/>
</dbReference>
<evidence type="ECO:0000259" key="13">
    <source>
        <dbReference type="Pfam" id="PF00593"/>
    </source>
</evidence>
<comment type="similarity">
    <text evidence="11 12">Belongs to the TonB-dependent receptor family.</text>
</comment>
<protein>
    <submittedName>
        <fullName evidence="15">TonB-dependent receptor</fullName>
    </submittedName>
</protein>
<dbReference type="OrthoDB" id="9775095at2"/>
<sequence>MLFSTLYVSAGVFNSVPSVSLSDSSRVYDLDEVIVISQPKEQFRLRMQPISSSMFSIAEINSLGVRDLRDLSSYVPSLVMPNYGSRYTSTIYVRGIGSRVNSPAVGIYVDDMPLATNSQYNFHTYSTERVDVLRGPQGTLYGMNTEGGMIRLYSKNPLKYQGTNISLGCGTHFYRNVQIEHFAKFGSRLGMSLAGFYNGQNGFFRNRTTGLNADKYNETGGRFRLVYNDNKRWTANFIADYQYVRQNGFPYGIMNIATGKTADPETNRQSNYRRNMLNTGVNLKYYTNNFELFSSTSYQYLKDYMMIDVDYQPIDLFHMEQRQLQNSLSQEFTFKSKKQGAWHWTTGAFGSYIWQKTAAPVYFDNAFTSRISNVVEKQMYNAILASMIARMVNEGMSEAAAATAAAAAIEKAGGVSMNVDMTVPELFHTPHFNLGLFHESNFTFNNVTFTLGLRYDYSHASVRYNTSAIMAMTANVMGRQSTNILSSVFNGSDNSNFNQLLPKFGVSYRVDDVGSNVYAIVSKGYRAGGFNIQMFSDIMQTELNENRDKANRNNYDIPHTSEDYDRVNSTISFKPEVSWNYEVGTHLNLFANSVHVDLSAYYMQVRDQQLSVMAGKYGFGRMMVNAGKSFSFGLEASLRGKAFDNNLSWAVNYGYTHAAFKEYDDAVIVDDKEVKVSYKDNKIPFVPEHTMSALADYTFPISGTGLRTITVGANAYAQGKTYWDEANTFSQKLYCILGAHADADFGFINVSLWARNLTDTNYNTFASLNNATGKYFAQRGNPFQIGMDLKFHF</sequence>
<dbReference type="Pfam" id="PF07715">
    <property type="entry name" value="Plug"/>
    <property type="match status" value="1"/>
</dbReference>
<accession>A0A432LGW1</accession>
<evidence type="ECO:0000256" key="4">
    <source>
        <dbReference type="ARBA" id="ARBA00022496"/>
    </source>
</evidence>
<evidence type="ECO:0000256" key="7">
    <source>
        <dbReference type="ARBA" id="ARBA00023065"/>
    </source>
</evidence>
<dbReference type="InterPro" id="IPR036942">
    <property type="entry name" value="Beta-barrel_TonB_sf"/>
</dbReference>
<proteinExistence type="inferred from homology"/>
<dbReference type="Gene3D" id="2.40.170.20">
    <property type="entry name" value="TonB-dependent receptor, beta-barrel domain"/>
    <property type="match status" value="2"/>
</dbReference>
<dbReference type="InterPro" id="IPR039426">
    <property type="entry name" value="TonB-dep_rcpt-like"/>
</dbReference>
<evidence type="ECO:0000256" key="9">
    <source>
        <dbReference type="ARBA" id="ARBA00023136"/>
    </source>
</evidence>
<keyword evidence="15" id="KW-0675">Receptor</keyword>
<reference evidence="15 16" key="1">
    <citation type="submission" date="2018-12" db="EMBL/GenBank/DDBJ databases">
        <title>Genome sequencing of Prevotella sp. KCOM 3155 (= JS262).</title>
        <authorList>
            <person name="Kook J.-K."/>
            <person name="Park S.-N."/>
            <person name="Lim Y.K."/>
        </authorList>
    </citation>
    <scope>NUCLEOTIDE SEQUENCE [LARGE SCALE GENOMIC DNA]</scope>
    <source>
        <strain evidence="15 16">KCOM 3155</strain>
    </source>
</reference>
<keyword evidence="2 11" id="KW-0813">Transport</keyword>
<dbReference type="Pfam" id="PF00593">
    <property type="entry name" value="TonB_dep_Rec_b-barrel"/>
    <property type="match status" value="1"/>
</dbReference>
<keyword evidence="7" id="KW-0406">Ion transport</keyword>
<comment type="caution">
    <text evidence="15">The sequence shown here is derived from an EMBL/GenBank/DDBJ whole genome shotgun (WGS) entry which is preliminary data.</text>
</comment>
<dbReference type="Proteomes" id="UP000278983">
    <property type="component" value="Unassembled WGS sequence"/>
</dbReference>
<evidence type="ECO:0000256" key="12">
    <source>
        <dbReference type="RuleBase" id="RU003357"/>
    </source>
</evidence>
<evidence type="ECO:0000313" key="16">
    <source>
        <dbReference type="Proteomes" id="UP000278983"/>
    </source>
</evidence>
<dbReference type="InterPro" id="IPR012910">
    <property type="entry name" value="Plug_dom"/>
</dbReference>
<dbReference type="PANTHER" id="PTHR32552">
    <property type="entry name" value="FERRICHROME IRON RECEPTOR-RELATED"/>
    <property type="match status" value="1"/>
</dbReference>
<evidence type="ECO:0000256" key="8">
    <source>
        <dbReference type="ARBA" id="ARBA00023077"/>
    </source>
</evidence>